<feature type="region of interest" description="Disordered" evidence="1">
    <location>
        <begin position="148"/>
        <end position="201"/>
    </location>
</feature>
<dbReference type="InterPro" id="IPR046147">
    <property type="entry name" value="DUF6149"/>
</dbReference>
<organism evidence="2 3">
    <name type="scientific">Halospeciosus flavus</name>
    <dbReference type="NCBI Taxonomy" id="3032283"/>
    <lineage>
        <taxon>Archaea</taxon>
        <taxon>Methanobacteriati</taxon>
        <taxon>Methanobacteriota</taxon>
        <taxon>Stenosarchaea group</taxon>
        <taxon>Halobacteria</taxon>
        <taxon>Halobacteriales</taxon>
        <taxon>Halobacteriaceae</taxon>
        <taxon>Halospeciosus</taxon>
    </lineage>
</organism>
<evidence type="ECO:0000313" key="2">
    <source>
        <dbReference type="EMBL" id="MFC7201541.1"/>
    </source>
</evidence>
<evidence type="ECO:0000256" key="1">
    <source>
        <dbReference type="SAM" id="MobiDB-lite"/>
    </source>
</evidence>
<sequence>MKLRQNVRHFAARKALELPVVGDTVHDKLVDLHVRIFAGWADETHREEREPHLEAFFDGAIDMYLAALQEGYDEATAREMTHIVGTFDFYDHGWAEMMEFPPEEVQAHYERHREFFERHDISVVDPLGEFEPAGGLPDAPATPERLEEGEFPHATGGFADDVYVEDEAGDVQQGGREEPEDVDVSRAVGADVEQSNAKENE</sequence>
<name>A0ABD5Z8N0_9EURY</name>
<dbReference type="EMBL" id="JBHTAR010000011">
    <property type="protein sequence ID" value="MFC7201541.1"/>
    <property type="molecule type" value="Genomic_DNA"/>
</dbReference>
<dbReference type="Proteomes" id="UP001596447">
    <property type="component" value="Unassembled WGS sequence"/>
</dbReference>
<gene>
    <name evidence="2" type="ORF">ACFQJ9_19380</name>
</gene>
<accession>A0ABD5Z8N0</accession>
<dbReference type="RefSeq" id="WP_279528285.1">
    <property type="nucleotide sequence ID" value="NZ_CP122312.1"/>
</dbReference>
<evidence type="ECO:0000313" key="3">
    <source>
        <dbReference type="Proteomes" id="UP001596447"/>
    </source>
</evidence>
<protein>
    <submittedName>
        <fullName evidence="2">DUF6149 family protein</fullName>
    </submittedName>
</protein>
<comment type="caution">
    <text evidence="2">The sequence shown here is derived from an EMBL/GenBank/DDBJ whole genome shotgun (WGS) entry which is preliminary data.</text>
</comment>
<reference evidence="2 3" key="1">
    <citation type="journal article" date="2019" name="Int. J. Syst. Evol. Microbiol.">
        <title>The Global Catalogue of Microorganisms (GCM) 10K type strain sequencing project: providing services to taxonomists for standard genome sequencing and annotation.</title>
        <authorList>
            <consortium name="The Broad Institute Genomics Platform"/>
            <consortium name="The Broad Institute Genome Sequencing Center for Infectious Disease"/>
            <person name="Wu L."/>
            <person name="Ma J."/>
        </authorList>
    </citation>
    <scope>NUCLEOTIDE SEQUENCE [LARGE SCALE GENOMIC DNA]</scope>
    <source>
        <strain evidence="2 3">XZGYJ-43</strain>
    </source>
</reference>
<dbReference type="AlphaFoldDB" id="A0ABD5Z8N0"/>
<keyword evidence="3" id="KW-1185">Reference proteome</keyword>
<proteinExistence type="predicted"/>
<dbReference type="Pfam" id="PF19646">
    <property type="entry name" value="DUF6149"/>
    <property type="match status" value="1"/>
</dbReference>